<dbReference type="AlphaFoldDB" id="A0A194X0C1"/>
<dbReference type="RefSeq" id="XP_018067996.1">
    <property type="nucleotide sequence ID" value="XM_018215413.1"/>
</dbReference>
<dbReference type="EMBL" id="KQ947421">
    <property type="protein sequence ID" value="KUJ13641.1"/>
    <property type="molecule type" value="Genomic_DNA"/>
</dbReference>
<dbReference type="InParanoid" id="A0A194X0C1"/>
<organism evidence="1 2">
    <name type="scientific">Mollisia scopiformis</name>
    <name type="common">Conifer needle endophyte fungus</name>
    <name type="synonym">Phialocephala scopiformis</name>
    <dbReference type="NCBI Taxonomy" id="149040"/>
    <lineage>
        <taxon>Eukaryota</taxon>
        <taxon>Fungi</taxon>
        <taxon>Dikarya</taxon>
        <taxon>Ascomycota</taxon>
        <taxon>Pezizomycotina</taxon>
        <taxon>Leotiomycetes</taxon>
        <taxon>Helotiales</taxon>
        <taxon>Mollisiaceae</taxon>
        <taxon>Mollisia</taxon>
    </lineage>
</organism>
<dbReference type="Proteomes" id="UP000070700">
    <property type="component" value="Unassembled WGS sequence"/>
</dbReference>
<sequence length="86" mass="9795">MSNLVTSSCSRLLLFPFSSSAPLSLSPLRLAHPRIFRARYFQPRRTLNSFHSHRQSSQPQLPIGNSNYRWASLSNRVNMAPIALQL</sequence>
<gene>
    <name evidence="1" type="ORF">LY89DRAFT_687049</name>
</gene>
<evidence type="ECO:0000313" key="2">
    <source>
        <dbReference type="Proteomes" id="UP000070700"/>
    </source>
</evidence>
<dbReference type="KEGG" id="psco:LY89DRAFT_687049"/>
<accession>A0A194X0C1</accession>
<proteinExistence type="predicted"/>
<name>A0A194X0C1_MOLSC</name>
<dbReference type="GeneID" id="28825139"/>
<protein>
    <submittedName>
        <fullName evidence="1">Uncharacterized protein</fullName>
    </submittedName>
</protein>
<evidence type="ECO:0000313" key="1">
    <source>
        <dbReference type="EMBL" id="KUJ13641.1"/>
    </source>
</evidence>
<keyword evidence="2" id="KW-1185">Reference proteome</keyword>
<reference evidence="1 2" key="1">
    <citation type="submission" date="2015-10" db="EMBL/GenBank/DDBJ databases">
        <title>Full genome of DAOMC 229536 Phialocephala scopiformis, a fungal endophyte of spruce producing the potent anti-insectan compound rugulosin.</title>
        <authorList>
            <consortium name="DOE Joint Genome Institute"/>
            <person name="Walker A.K."/>
            <person name="Frasz S.L."/>
            <person name="Seifert K.A."/>
            <person name="Miller J.D."/>
            <person name="Mondo S.J."/>
            <person name="Labutti K."/>
            <person name="Lipzen A."/>
            <person name="Dockter R."/>
            <person name="Kennedy M."/>
            <person name="Grigoriev I.V."/>
            <person name="Spatafora J.W."/>
        </authorList>
    </citation>
    <scope>NUCLEOTIDE SEQUENCE [LARGE SCALE GENOMIC DNA]</scope>
    <source>
        <strain evidence="1 2">CBS 120377</strain>
    </source>
</reference>